<gene>
    <name evidence="1" type="ORF">BECKTC1821E_GA0114239_10661</name>
</gene>
<sequence length="56" mass="6415">MCAGAGRLRINRRTRLRFALSAQQIAHFAASVEWVTGILLVEEPHQFQVFLRLTAY</sequence>
<evidence type="ECO:0000313" key="1">
    <source>
        <dbReference type="EMBL" id="VFK46534.1"/>
    </source>
</evidence>
<dbReference type="EMBL" id="CAADFT010000066">
    <property type="protein sequence ID" value="VFK46534.1"/>
    <property type="molecule type" value="Genomic_DNA"/>
</dbReference>
<proteinExistence type="predicted"/>
<accession>A0A450YYC0</accession>
<dbReference type="AlphaFoldDB" id="A0A450YYC0"/>
<name>A0A450YYC0_9GAMM</name>
<protein>
    <submittedName>
        <fullName evidence="1">Uncharacterized protein</fullName>
    </submittedName>
</protein>
<reference evidence="1" key="1">
    <citation type="submission" date="2019-02" db="EMBL/GenBank/DDBJ databases">
        <authorList>
            <person name="Gruber-Vodicka R. H."/>
            <person name="Seah K. B. B."/>
        </authorList>
    </citation>
    <scope>NUCLEOTIDE SEQUENCE</scope>
    <source>
        <strain evidence="1">BECK_BZ125</strain>
    </source>
</reference>
<organism evidence="1">
    <name type="scientific">Candidatus Kentrum sp. TC</name>
    <dbReference type="NCBI Taxonomy" id="2126339"/>
    <lineage>
        <taxon>Bacteria</taxon>
        <taxon>Pseudomonadati</taxon>
        <taxon>Pseudomonadota</taxon>
        <taxon>Gammaproteobacteria</taxon>
        <taxon>Candidatus Kentrum</taxon>
    </lineage>
</organism>